<organism evidence="1 2">
    <name type="scientific">Aegilops tauschii subsp. strangulata</name>
    <name type="common">Goatgrass</name>
    <dbReference type="NCBI Taxonomy" id="200361"/>
    <lineage>
        <taxon>Eukaryota</taxon>
        <taxon>Viridiplantae</taxon>
        <taxon>Streptophyta</taxon>
        <taxon>Embryophyta</taxon>
        <taxon>Tracheophyta</taxon>
        <taxon>Spermatophyta</taxon>
        <taxon>Magnoliopsida</taxon>
        <taxon>Liliopsida</taxon>
        <taxon>Poales</taxon>
        <taxon>Poaceae</taxon>
        <taxon>BOP clade</taxon>
        <taxon>Pooideae</taxon>
        <taxon>Triticodae</taxon>
        <taxon>Triticeae</taxon>
        <taxon>Triticinae</taxon>
        <taxon>Aegilops</taxon>
    </lineage>
</organism>
<evidence type="ECO:0000313" key="1">
    <source>
        <dbReference type="EnsemblPlants" id="AET4Gv20832000.1"/>
    </source>
</evidence>
<protein>
    <submittedName>
        <fullName evidence="1">Uncharacterized protein</fullName>
    </submittedName>
</protein>
<dbReference type="EnsemblPlants" id="AET4Gv20832000.1">
    <property type="protein sequence ID" value="AET4Gv20832000.1"/>
    <property type="gene ID" value="AET4Gv20832000"/>
</dbReference>
<proteinExistence type="predicted"/>
<evidence type="ECO:0000313" key="2">
    <source>
        <dbReference type="Proteomes" id="UP000015105"/>
    </source>
</evidence>
<reference evidence="2" key="1">
    <citation type="journal article" date="2014" name="Science">
        <title>Ancient hybridizations among the ancestral genomes of bread wheat.</title>
        <authorList>
            <consortium name="International Wheat Genome Sequencing Consortium,"/>
            <person name="Marcussen T."/>
            <person name="Sandve S.R."/>
            <person name="Heier L."/>
            <person name="Spannagl M."/>
            <person name="Pfeifer M."/>
            <person name="Jakobsen K.S."/>
            <person name="Wulff B.B."/>
            <person name="Steuernagel B."/>
            <person name="Mayer K.F."/>
            <person name="Olsen O.A."/>
        </authorList>
    </citation>
    <scope>NUCLEOTIDE SEQUENCE [LARGE SCALE GENOMIC DNA]</scope>
    <source>
        <strain evidence="2">cv. AL8/78</strain>
    </source>
</reference>
<name>A0A453J8L9_AEGTS</name>
<accession>A0A453J8L9</accession>
<dbReference type="InterPro" id="IPR004242">
    <property type="entry name" value="Transposase_21"/>
</dbReference>
<sequence>MTEATSSYMRWHKDDRVDDGIMRHPADSLAWKHFDNIYSKGFSSDARNVRLGLASDGFNPYGIMNVSYSCWPVILIPYNLPPWLCLKQPYWLMSMIIPGKKSPGNNIDVYLQPLIDELKDLWYVGADTYDATTKKNFQMHAALMWTINDFPAYAMLFGWSTKGKLACPYCHMHTDHLWLKYGRKYCYMGHRRFLCRDHKWRRNKSCFNNETENRDAPVPLSGNDVVQQHASFEQETFGKTRKRKRDDDNKWHNWRKKSIF</sequence>
<reference evidence="1" key="5">
    <citation type="journal article" date="2021" name="G3 (Bethesda)">
        <title>Aegilops tauschii genome assembly Aet v5.0 features greater sequence contiguity and improved annotation.</title>
        <authorList>
            <person name="Wang L."/>
            <person name="Zhu T."/>
            <person name="Rodriguez J.C."/>
            <person name="Deal K.R."/>
            <person name="Dubcovsky J."/>
            <person name="McGuire P.E."/>
            <person name="Lux T."/>
            <person name="Spannagl M."/>
            <person name="Mayer K.F.X."/>
            <person name="Baldrich P."/>
            <person name="Meyers B.C."/>
            <person name="Huo N."/>
            <person name="Gu Y.Q."/>
            <person name="Zhou H."/>
            <person name="Devos K.M."/>
            <person name="Bennetzen J.L."/>
            <person name="Unver T."/>
            <person name="Budak H."/>
            <person name="Gulick P.J."/>
            <person name="Galiba G."/>
            <person name="Kalapos B."/>
            <person name="Nelson D.R."/>
            <person name="Li P."/>
            <person name="You F.M."/>
            <person name="Luo M.C."/>
            <person name="Dvorak J."/>
        </authorList>
    </citation>
    <scope>NUCLEOTIDE SEQUENCE [LARGE SCALE GENOMIC DNA]</scope>
    <source>
        <strain evidence="1">cv. AL8/78</strain>
    </source>
</reference>
<dbReference type="Gramene" id="AET4Gv20832000.1">
    <property type="protein sequence ID" value="AET4Gv20832000.1"/>
    <property type="gene ID" value="AET4Gv20832000"/>
</dbReference>
<dbReference type="AlphaFoldDB" id="A0A453J8L9"/>
<reference evidence="2" key="2">
    <citation type="journal article" date="2017" name="Nat. Plants">
        <title>The Aegilops tauschii genome reveals multiple impacts of transposons.</title>
        <authorList>
            <person name="Zhao G."/>
            <person name="Zou C."/>
            <person name="Li K."/>
            <person name="Wang K."/>
            <person name="Li T."/>
            <person name="Gao L."/>
            <person name="Zhang X."/>
            <person name="Wang H."/>
            <person name="Yang Z."/>
            <person name="Liu X."/>
            <person name="Jiang W."/>
            <person name="Mao L."/>
            <person name="Kong X."/>
            <person name="Jiao Y."/>
            <person name="Jia J."/>
        </authorList>
    </citation>
    <scope>NUCLEOTIDE SEQUENCE [LARGE SCALE GENOMIC DNA]</scope>
    <source>
        <strain evidence="2">cv. AL8/78</strain>
    </source>
</reference>
<dbReference type="STRING" id="200361.A0A453J8L9"/>
<dbReference type="PANTHER" id="PTHR10775">
    <property type="entry name" value="OS08G0208400 PROTEIN"/>
    <property type="match status" value="1"/>
</dbReference>
<reference evidence="1" key="3">
    <citation type="journal article" date="2017" name="Nature">
        <title>Genome sequence of the progenitor of the wheat D genome Aegilops tauschii.</title>
        <authorList>
            <person name="Luo M.C."/>
            <person name="Gu Y.Q."/>
            <person name="Puiu D."/>
            <person name="Wang H."/>
            <person name="Twardziok S.O."/>
            <person name="Deal K.R."/>
            <person name="Huo N."/>
            <person name="Zhu T."/>
            <person name="Wang L."/>
            <person name="Wang Y."/>
            <person name="McGuire P.E."/>
            <person name="Liu S."/>
            <person name="Long H."/>
            <person name="Ramasamy R.K."/>
            <person name="Rodriguez J.C."/>
            <person name="Van S.L."/>
            <person name="Yuan L."/>
            <person name="Wang Z."/>
            <person name="Xia Z."/>
            <person name="Xiao L."/>
            <person name="Anderson O.D."/>
            <person name="Ouyang S."/>
            <person name="Liang Y."/>
            <person name="Zimin A.V."/>
            <person name="Pertea G."/>
            <person name="Qi P."/>
            <person name="Bennetzen J.L."/>
            <person name="Dai X."/>
            <person name="Dawson M.W."/>
            <person name="Muller H.G."/>
            <person name="Kugler K."/>
            <person name="Rivarola-Duarte L."/>
            <person name="Spannagl M."/>
            <person name="Mayer K.F.X."/>
            <person name="Lu F.H."/>
            <person name="Bevan M.W."/>
            <person name="Leroy P."/>
            <person name="Li P."/>
            <person name="You F.M."/>
            <person name="Sun Q."/>
            <person name="Liu Z."/>
            <person name="Lyons E."/>
            <person name="Wicker T."/>
            <person name="Salzberg S.L."/>
            <person name="Devos K.M."/>
            <person name="Dvorak J."/>
        </authorList>
    </citation>
    <scope>NUCLEOTIDE SEQUENCE [LARGE SCALE GENOMIC DNA]</scope>
    <source>
        <strain evidence="1">cv. AL8/78</strain>
    </source>
</reference>
<dbReference type="Pfam" id="PF02992">
    <property type="entry name" value="Transposase_21"/>
    <property type="match status" value="1"/>
</dbReference>
<reference evidence="1" key="4">
    <citation type="submission" date="2019-03" db="UniProtKB">
        <authorList>
            <consortium name="EnsemblPlants"/>
        </authorList>
    </citation>
    <scope>IDENTIFICATION</scope>
</reference>
<dbReference type="PANTHER" id="PTHR10775:SF182">
    <property type="entry name" value="TRANSPOSON, EN_SPM-LIKE, TRANSPOSASE-ASSOCIATED DOMAIN PROTEIN-RELATED"/>
    <property type="match status" value="1"/>
</dbReference>
<keyword evidence="2" id="KW-1185">Reference proteome</keyword>
<dbReference type="Proteomes" id="UP000015105">
    <property type="component" value="Chromosome 4D"/>
</dbReference>